<evidence type="ECO:0000259" key="12">
    <source>
        <dbReference type="PROSITE" id="PS51032"/>
    </source>
</evidence>
<feature type="region of interest" description="Disordered" evidence="11">
    <location>
        <begin position="429"/>
        <end position="483"/>
    </location>
</feature>
<dbReference type="Gene3D" id="1.10.30.10">
    <property type="entry name" value="High mobility group box domain"/>
    <property type="match status" value="1"/>
</dbReference>
<dbReference type="EMBL" id="CP151503">
    <property type="protein sequence ID" value="WZN60829.1"/>
    <property type="molecule type" value="Genomic_DNA"/>
</dbReference>
<feature type="compositionally biased region" description="Basic and acidic residues" evidence="11">
    <location>
        <begin position="230"/>
        <end position="251"/>
    </location>
</feature>
<keyword evidence="4" id="KW-0808">Transferase</keyword>
<dbReference type="GO" id="GO:0016874">
    <property type="term" value="F:ligase activity"/>
    <property type="evidence" value="ECO:0007669"/>
    <property type="project" value="UniProtKB-KW"/>
</dbReference>
<gene>
    <name evidence="13" type="ORF">HKI87_03g23630</name>
</gene>
<dbReference type="InterPro" id="IPR015424">
    <property type="entry name" value="PyrdxlP-dep_Trfase"/>
</dbReference>
<dbReference type="AlphaFoldDB" id="A0AAX4P4Y1"/>
<dbReference type="PROSITE" id="PS51032">
    <property type="entry name" value="AP2_ERF"/>
    <property type="match status" value="2"/>
</dbReference>
<evidence type="ECO:0000256" key="2">
    <source>
        <dbReference type="ARBA" id="ARBA00004123"/>
    </source>
</evidence>
<accession>A0AAX4P4Y1</accession>
<dbReference type="InterPro" id="IPR004839">
    <property type="entry name" value="Aminotransferase_I/II_large"/>
</dbReference>
<dbReference type="FunFam" id="3.40.640.10:FF:000006">
    <property type="entry name" value="5-aminolevulinate synthase, mitochondrial"/>
    <property type="match status" value="1"/>
</dbReference>
<evidence type="ECO:0000256" key="9">
    <source>
        <dbReference type="ARBA" id="ARBA00023242"/>
    </source>
</evidence>
<dbReference type="SUPFAM" id="SSF54171">
    <property type="entry name" value="DNA-binding domain"/>
    <property type="match status" value="2"/>
</dbReference>
<dbReference type="SMART" id="SM00398">
    <property type="entry name" value="HMG"/>
    <property type="match status" value="2"/>
</dbReference>
<evidence type="ECO:0000256" key="6">
    <source>
        <dbReference type="ARBA" id="ARBA00023015"/>
    </source>
</evidence>
<dbReference type="GO" id="GO:0016740">
    <property type="term" value="F:transferase activity"/>
    <property type="evidence" value="ECO:0007669"/>
    <property type="project" value="UniProtKB-KW"/>
</dbReference>
<dbReference type="PANTHER" id="PTHR13693">
    <property type="entry name" value="CLASS II AMINOTRANSFERASE/8-AMINO-7-OXONONANOATE SYNTHASE"/>
    <property type="match status" value="1"/>
</dbReference>
<dbReference type="Gene3D" id="3.40.640.10">
    <property type="entry name" value="Type I PLP-dependent aspartate aminotransferase-like (Major domain)"/>
    <property type="match status" value="1"/>
</dbReference>
<evidence type="ECO:0000256" key="1">
    <source>
        <dbReference type="ARBA" id="ARBA00001933"/>
    </source>
</evidence>
<organism evidence="13 14">
    <name type="scientific">Chloropicon roscoffensis</name>
    <dbReference type="NCBI Taxonomy" id="1461544"/>
    <lineage>
        <taxon>Eukaryota</taxon>
        <taxon>Viridiplantae</taxon>
        <taxon>Chlorophyta</taxon>
        <taxon>Chloropicophyceae</taxon>
        <taxon>Chloropicales</taxon>
        <taxon>Chloropicaceae</taxon>
        <taxon>Chloropicon</taxon>
    </lineage>
</organism>
<dbReference type="Pfam" id="PF00847">
    <property type="entry name" value="AP2"/>
    <property type="match status" value="2"/>
</dbReference>
<evidence type="ECO:0000256" key="8">
    <source>
        <dbReference type="ARBA" id="ARBA00023163"/>
    </source>
</evidence>
<dbReference type="InterPro" id="IPR036955">
    <property type="entry name" value="AP2/ERF_dom_sf"/>
</dbReference>
<feature type="domain" description="AP2/ERF" evidence="12">
    <location>
        <begin position="281"/>
        <end position="337"/>
    </location>
</feature>
<keyword evidence="9" id="KW-0539">Nucleus</keyword>
<comment type="cofactor">
    <cofactor evidence="1">
        <name>pyridoxal 5'-phosphate</name>
        <dbReference type="ChEBI" id="CHEBI:597326"/>
    </cofactor>
</comment>
<dbReference type="SUPFAM" id="SSF53383">
    <property type="entry name" value="PLP-dependent transferases"/>
    <property type="match status" value="1"/>
</dbReference>
<dbReference type="Proteomes" id="UP001472866">
    <property type="component" value="Chromosome 03"/>
</dbReference>
<dbReference type="SUPFAM" id="SSF47095">
    <property type="entry name" value="HMG-box"/>
    <property type="match status" value="1"/>
</dbReference>
<evidence type="ECO:0000256" key="11">
    <source>
        <dbReference type="SAM" id="MobiDB-lite"/>
    </source>
</evidence>
<dbReference type="InterPro" id="IPR036910">
    <property type="entry name" value="HMG_box_dom_sf"/>
</dbReference>
<dbReference type="GO" id="GO:0003700">
    <property type="term" value="F:DNA-binding transcription factor activity"/>
    <property type="evidence" value="ECO:0007669"/>
    <property type="project" value="InterPro"/>
</dbReference>
<evidence type="ECO:0000256" key="5">
    <source>
        <dbReference type="ARBA" id="ARBA00022898"/>
    </source>
</evidence>
<keyword evidence="13" id="KW-0436">Ligase</keyword>
<dbReference type="PANTHER" id="PTHR13693:SF102">
    <property type="entry name" value="2-AMINO-3-KETOBUTYRATE COENZYME A LIGASE, MITOCHONDRIAL"/>
    <property type="match status" value="1"/>
</dbReference>
<reference evidence="13 14" key="1">
    <citation type="submission" date="2024-03" db="EMBL/GenBank/DDBJ databases">
        <title>Complete genome sequence of the green alga Chloropicon roscoffensis RCC1871.</title>
        <authorList>
            <person name="Lemieux C."/>
            <person name="Pombert J.-F."/>
            <person name="Otis C."/>
            <person name="Turmel M."/>
        </authorList>
    </citation>
    <scope>NUCLEOTIDE SEQUENCE [LARGE SCALE GENOMIC DNA]</scope>
    <source>
        <strain evidence="13 14">RCC1871</strain>
    </source>
</reference>
<dbReference type="InterPro" id="IPR016177">
    <property type="entry name" value="DNA-bd_dom_sf"/>
</dbReference>
<dbReference type="InterPro" id="IPR015421">
    <property type="entry name" value="PyrdxlP-dep_Trfase_major"/>
</dbReference>
<evidence type="ECO:0000256" key="7">
    <source>
        <dbReference type="ARBA" id="ARBA00023125"/>
    </source>
</evidence>
<dbReference type="InterPro" id="IPR001471">
    <property type="entry name" value="AP2/ERF_dom"/>
</dbReference>
<evidence type="ECO:0000256" key="4">
    <source>
        <dbReference type="ARBA" id="ARBA00022679"/>
    </source>
</evidence>
<keyword evidence="6" id="KW-0805">Transcription regulation</keyword>
<comment type="subcellular location">
    <subcellularLocation>
        <location evidence="2">Nucleus</location>
    </subcellularLocation>
</comment>
<evidence type="ECO:0000313" key="14">
    <source>
        <dbReference type="Proteomes" id="UP001472866"/>
    </source>
</evidence>
<proteinExistence type="inferred from homology"/>
<keyword evidence="7" id="KW-0238">DNA-binding</keyword>
<evidence type="ECO:0000256" key="3">
    <source>
        <dbReference type="ARBA" id="ARBA00008392"/>
    </source>
</evidence>
<dbReference type="GO" id="GO:0005739">
    <property type="term" value="C:mitochondrion"/>
    <property type="evidence" value="ECO:0007669"/>
    <property type="project" value="TreeGrafter"/>
</dbReference>
<dbReference type="GO" id="GO:0005634">
    <property type="term" value="C:nucleus"/>
    <property type="evidence" value="ECO:0007669"/>
    <property type="project" value="UniProtKB-SubCell"/>
</dbReference>
<name>A0AAX4P4Y1_9CHLO</name>
<keyword evidence="8" id="KW-0804">Transcription</keyword>
<feature type="region of interest" description="Disordered" evidence="11">
    <location>
        <begin position="205"/>
        <end position="251"/>
    </location>
</feature>
<keyword evidence="14" id="KW-1185">Reference proteome</keyword>
<comment type="similarity">
    <text evidence="3">Belongs to the class-II pyridoxal-phosphate-dependent aminotransferase family.</text>
</comment>
<dbReference type="GO" id="GO:0003677">
    <property type="term" value="F:DNA binding"/>
    <property type="evidence" value="ECO:0007669"/>
    <property type="project" value="UniProtKB-KW"/>
</dbReference>
<feature type="coiled-coil region" evidence="10">
    <location>
        <begin position="17"/>
        <end position="44"/>
    </location>
</feature>
<keyword evidence="5" id="KW-0663">Pyridoxal phosphate</keyword>
<keyword evidence="10" id="KW-0175">Coiled coil</keyword>
<feature type="compositionally biased region" description="Basic and acidic residues" evidence="11">
    <location>
        <begin position="429"/>
        <end position="443"/>
    </location>
</feature>
<feature type="domain" description="AP2/ERF" evidence="12">
    <location>
        <begin position="44"/>
        <end position="100"/>
    </location>
</feature>
<dbReference type="InterPro" id="IPR050087">
    <property type="entry name" value="AON_synthase_class-II"/>
</dbReference>
<sequence length="715" mass="78999">MKAGGQGGWFKSVEFALQQAKADIARERSERERAERAARAARAKRRGVNFHKPSGRWEAYVYTKGKRHSLGYYKEEEMAAKAFDKAVIKIRGKHAVTNYPPEEYNEEMRSRGASEISVEMFILQLRSEAKRQNKLKAKEDKPKRAKTGYLLFMDHVLDQVKEDLTADLAEGEKLTARGAIVSAIAALWREQDKETKEEWQARAKGLRATVDQRPERAAVEVGPSTSRGGKAVEVDRPGPSKRPMHEGEGEAAKGIAAVAPVRREPLPQKRGPMGPKNPSSIYRGVTFHKVRGKWVANVYIKGKLHELGGYKEEEMAAKAYDKAVIKFRGKDAYTNFPAEEYAEEMRSRGASKISEEEFILQLRSEAKSKGAKTGYQLFWDHVRDGVKEDLTAELAEGEKLDGKVVLCAINALWREQDKETKEEWQVRAKERRDAVDQRPERAAVEGQGGGGGTSQRRGVARREAGRGWRGGGRGTPKGSEAAREALAASHGFGLSSVRFNCGTQDIHLELEVKNSKFHGTHDTILHPSCFDANAGLFEVLLTNEDAVLSDELNHASIIDGIRLCKAERHRYKHLDMRDLEDKLIATQTKRQRLIATDGVFSMDGHVAPLKDIVALANKYNALVFMDECHATGFLGKTGRGTEEYCGLEPGTVDIVNSTLGKAPGGGTGGYTTGRQEIVDLLRQKARPYLFSNTLAPAMVGACSEVSGIGLGRGGQ</sequence>
<protein>
    <submittedName>
        <fullName evidence="13">2-amino-3-ketobutyrate coenzyme A ligase</fullName>
    </submittedName>
</protein>
<evidence type="ECO:0000313" key="13">
    <source>
        <dbReference type="EMBL" id="WZN60829.1"/>
    </source>
</evidence>
<dbReference type="Pfam" id="PF00155">
    <property type="entry name" value="Aminotran_1_2"/>
    <property type="match status" value="1"/>
</dbReference>
<dbReference type="CDD" id="cd00018">
    <property type="entry name" value="AP2"/>
    <property type="match status" value="2"/>
</dbReference>
<evidence type="ECO:0000256" key="10">
    <source>
        <dbReference type="SAM" id="Coils"/>
    </source>
</evidence>
<dbReference type="SMART" id="SM00380">
    <property type="entry name" value="AP2"/>
    <property type="match status" value="2"/>
</dbReference>
<dbReference type="GO" id="GO:0030170">
    <property type="term" value="F:pyridoxal phosphate binding"/>
    <property type="evidence" value="ECO:0007669"/>
    <property type="project" value="InterPro"/>
</dbReference>
<dbReference type="InterPro" id="IPR009071">
    <property type="entry name" value="HMG_box_dom"/>
</dbReference>
<dbReference type="Gene3D" id="3.30.730.10">
    <property type="entry name" value="AP2/ERF domain"/>
    <property type="match status" value="2"/>
</dbReference>